<organism evidence="1 2">
    <name type="scientific">Vigna mungo</name>
    <name type="common">Black gram</name>
    <name type="synonym">Phaseolus mungo</name>
    <dbReference type="NCBI Taxonomy" id="3915"/>
    <lineage>
        <taxon>Eukaryota</taxon>
        <taxon>Viridiplantae</taxon>
        <taxon>Streptophyta</taxon>
        <taxon>Embryophyta</taxon>
        <taxon>Tracheophyta</taxon>
        <taxon>Spermatophyta</taxon>
        <taxon>Magnoliopsida</taxon>
        <taxon>eudicotyledons</taxon>
        <taxon>Gunneridae</taxon>
        <taxon>Pentapetalae</taxon>
        <taxon>rosids</taxon>
        <taxon>fabids</taxon>
        <taxon>Fabales</taxon>
        <taxon>Fabaceae</taxon>
        <taxon>Papilionoideae</taxon>
        <taxon>50 kb inversion clade</taxon>
        <taxon>NPAAA clade</taxon>
        <taxon>indigoferoid/millettioid clade</taxon>
        <taxon>Phaseoleae</taxon>
        <taxon>Vigna</taxon>
    </lineage>
</organism>
<evidence type="ECO:0000313" key="1">
    <source>
        <dbReference type="EMBL" id="WVY97757.1"/>
    </source>
</evidence>
<name>A0AAQ3MUM9_VIGMU</name>
<protein>
    <submittedName>
        <fullName evidence="1">Uncharacterized protein</fullName>
    </submittedName>
</protein>
<reference evidence="1 2" key="1">
    <citation type="journal article" date="2023" name="Life. Sci Alliance">
        <title>Evolutionary insights into 3D genome organization and epigenetic landscape of Vigna mungo.</title>
        <authorList>
            <person name="Junaid A."/>
            <person name="Singh B."/>
            <person name="Bhatia S."/>
        </authorList>
    </citation>
    <scope>NUCLEOTIDE SEQUENCE [LARGE SCALE GENOMIC DNA]</scope>
    <source>
        <strain evidence="1">Urdbean</strain>
    </source>
</reference>
<accession>A0AAQ3MUM9</accession>
<keyword evidence="2" id="KW-1185">Reference proteome</keyword>
<dbReference type="Proteomes" id="UP001374535">
    <property type="component" value="Chromosome 9"/>
</dbReference>
<sequence length="176" mass="20134">MRNYSSESVRLFVVREALKERKAGKEEKETDNSRKNIKQKKMRKTYMLLLLVCLVVAAGVCVEAEEHTDLQKDCFSHCWHGCFFPTSFCDAWCATIRKMTYASQRCHRKAQQYLNEGFPNEKNAPNCVWKVAYFLPNSAIGGAQQAAKNHLLYPVPTEASYKAYLAAHPEESSKTE</sequence>
<gene>
    <name evidence="1" type="ORF">V8G54_029908</name>
</gene>
<dbReference type="AlphaFoldDB" id="A0AAQ3MUM9"/>
<evidence type="ECO:0000313" key="2">
    <source>
        <dbReference type="Proteomes" id="UP001374535"/>
    </source>
</evidence>
<dbReference type="EMBL" id="CP144692">
    <property type="protein sequence ID" value="WVY97757.1"/>
    <property type="molecule type" value="Genomic_DNA"/>
</dbReference>
<proteinExistence type="predicted"/>